<dbReference type="Proteomes" id="UP000501534">
    <property type="component" value="Chromosome"/>
</dbReference>
<feature type="domain" description="RDD" evidence="6">
    <location>
        <begin position="21"/>
        <end position="143"/>
    </location>
</feature>
<accession>A0A6M4H031</accession>
<dbReference type="GO" id="GO:0016020">
    <property type="term" value="C:membrane"/>
    <property type="evidence" value="ECO:0007669"/>
    <property type="project" value="UniProtKB-SubCell"/>
</dbReference>
<proteinExistence type="predicted"/>
<keyword evidence="3 5" id="KW-1133">Transmembrane helix</keyword>
<protein>
    <recommendedName>
        <fullName evidence="6">RDD domain-containing protein</fullName>
    </recommendedName>
</protein>
<keyword evidence="4 5" id="KW-0472">Membrane</keyword>
<evidence type="ECO:0000313" key="7">
    <source>
        <dbReference type="EMBL" id="QJR12859.1"/>
    </source>
</evidence>
<reference evidence="7 8" key="1">
    <citation type="submission" date="2020-04" db="EMBL/GenBank/DDBJ databases">
        <title>Usitatibacter rugosus gen. nov., sp. nov. and Usitatibacter palustris sp. nov., novel members of Usitatibacteraceae fam. nov. within the order Nitrosomonadales isolated from soil.</title>
        <authorList>
            <person name="Huber K.J."/>
            <person name="Neumann-Schaal M."/>
            <person name="Geppert A."/>
            <person name="Luckner M."/>
            <person name="Wanner G."/>
            <person name="Overmann J."/>
        </authorList>
    </citation>
    <scope>NUCLEOTIDE SEQUENCE [LARGE SCALE GENOMIC DNA]</scope>
    <source>
        <strain evidence="7 8">0125_3</strain>
    </source>
</reference>
<dbReference type="AlphaFoldDB" id="A0A6M4H031"/>
<evidence type="ECO:0000313" key="8">
    <source>
        <dbReference type="Proteomes" id="UP000501534"/>
    </source>
</evidence>
<dbReference type="KEGG" id="uru:DSM104443_03953"/>
<dbReference type="PANTHER" id="PTHR38480">
    <property type="entry name" value="SLR0254 PROTEIN"/>
    <property type="match status" value="1"/>
</dbReference>
<sequence length="228" mass="24344">MIDTLRPVSLPEGAEITLRLAGPVARARAWSIDFGIRAMAMMSLPPLLQHFGDAGLGVMTILWFAISTLYPVFFEALWNGATPGKRVCHLAVVHADGTPVGWSAALLRNIVRIADTFPVGYAVGFTVMLFDPQFRRLGDLAAGTVVIHRDSLAARATSAPEVPGLASPVALSALEQRAVLDFGERRGTWSHERAAELAETAGPLVGNLHGDAAADRISAIAAFLRGRR</sequence>
<evidence type="ECO:0000259" key="6">
    <source>
        <dbReference type="Pfam" id="PF06271"/>
    </source>
</evidence>
<dbReference type="EMBL" id="CP053069">
    <property type="protein sequence ID" value="QJR12859.1"/>
    <property type="molecule type" value="Genomic_DNA"/>
</dbReference>
<evidence type="ECO:0000256" key="3">
    <source>
        <dbReference type="ARBA" id="ARBA00022989"/>
    </source>
</evidence>
<comment type="subcellular location">
    <subcellularLocation>
        <location evidence="1">Membrane</location>
        <topology evidence="1">Multi-pass membrane protein</topology>
    </subcellularLocation>
</comment>
<dbReference type="InterPro" id="IPR010432">
    <property type="entry name" value="RDD"/>
</dbReference>
<feature type="transmembrane region" description="Helical" evidence="5">
    <location>
        <begin position="54"/>
        <end position="77"/>
    </location>
</feature>
<dbReference type="Pfam" id="PF06271">
    <property type="entry name" value="RDD"/>
    <property type="match status" value="1"/>
</dbReference>
<dbReference type="RefSeq" id="WP_171095426.1">
    <property type="nucleotide sequence ID" value="NZ_CP053069.1"/>
</dbReference>
<evidence type="ECO:0000256" key="2">
    <source>
        <dbReference type="ARBA" id="ARBA00022692"/>
    </source>
</evidence>
<dbReference type="PANTHER" id="PTHR38480:SF1">
    <property type="entry name" value="SLR0254 PROTEIN"/>
    <property type="match status" value="1"/>
</dbReference>
<gene>
    <name evidence="7" type="ORF">DSM104443_03953</name>
</gene>
<evidence type="ECO:0000256" key="1">
    <source>
        <dbReference type="ARBA" id="ARBA00004141"/>
    </source>
</evidence>
<keyword evidence="2 5" id="KW-0812">Transmembrane</keyword>
<name>A0A6M4H031_9PROT</name>
<keyword evidence="8" id="KW-1185">Reference proteome</keyword>
<evidence type="ECO:0000256" key="4">
    <source>
        <dbReference type="ARBA" id="ARBA00023136"/>
    </source>
</evidence>
<organism evidence="7 8">
    <name type="scientific">Usitatibacter rugosus</name>
    <dbReference type="NCBI Taxonomy" id="2732067"/>
    <lineage>
        <taxon>Bacteria</taxon>
        <taxon>Pseudomonadati</taxon>
        <taxon>Pseudomonadota</taxon>
        <taxon>Betaproteobacteria</taxon>
        <taxon>Nitrosomonadales</taxon>
        <taxon>Usitatibacteraceae</taxon>
        <taxon>Usitatibacter</taxon>
    </lineage>
</organism>
<evidence type="ECO:0000256" key="5">
    <source>
        <dbReference type="SAM" id="Phobius"/>
    </source>
</evidence>